<dbReference type="Pfam" id="PF24758">
    <property type="entry name" value="LRR_At5g56370"/>
    <property type="match status" value="1"/>
</dbReference>
<evidence type="ECO:0000259" key="1">
    <source>
        <dbReference type="Pfam" id="PF24758"/>
    </source>
</evidence>
<dbReference type="SUPFAM" id="SSF52047">
    <property type="entry name" value="RNI-like"/>
    <property type="match status" value="1"/>
</dbReference>
<evidence type="ECO:0000313" key="2">
    <source>
        <dbReference type="EMBL" id="PNX71677.1"/>
    </source>
</evidence>
<dbReference type="AlphaFoldDB" id="A0A2K3KZH3"/>
<name>A0A2K3KZH3_TRIPR</name>
<protein>
    <submittedName>
        <fullName evidence="2">F-box family protein</fullName>
    </submittedName>
</protein>
<proteinExistence type="predicted"/>
<dbReference type="InterPro" id="IPR032675">
    <property type="entry name" value="LRR_dom_sf"/>
</dbReference>
<feature type="domain" description="F-box/LRR-repeat protein 15/At3g58940/PEG3-like LRR" evidence="1">
    <location>
        <begin position="3"/>
        <end position="82"/>
    </location>
</feature>
<reference evidence="2 3" key="1">
    <citation type="journal article" date="2014" name="Am. J. Bot.">
        <title>Genome assembly and annotation for red clover (Trifolium pratense; Fabaceae).</title>
        <authorList>
            <person name="Istvanek J."/>
            <person name="Jaros M."/>
            <person name="Krenek A."/>
            <person name="Repkova J."/>
        </authorList>
    </citation>
    <scope>NUCLEOTIDE SEQUENCE [LARGE SCALE GENOMIC DNA]</scope>
    <source>
        <strain evidence="3">cv. Tatra</strain>
        <tissue evidence="2">Young leaves</tissue>
    </source>
</reference>
<organism evidence="2 3">
    <name type="scientific">Trifolium pratense</name>
    <name type="common">Red clover</name>
    <dbReference type="NCBI Taxonomy" id="57577"/>
    <lineage>
        <taxon>Eukaryota</taxon>
        <taxon>Viridiplantae</taxon>
        <taxon>Streptophyta</taxon>
        <taxon>Embryophyta</taxon>
        <taxon>Tracheophyta</taxon>
        <taxon>Spermatophyta</taxon>
        <taxon>Magnoliopsida</taxon>
        <taxon>eudicotyledons</taxon>
        <taxon>Gunneridae</taxon>
        <taxon>Pentapetalae</taxon>
        <taxon>rosids</taxon>
        <taxon>fabids</taxon>
        <taxon>Fabales</taxon>
        <taxon>Fabaceae</taxon>
        <taxon>Papilionoideae</taxon>
        <taxon>50 kb inversion clade</taxon>
        <taxon>NPAAA clade</taxon>
        <taxon>Hologalegina</taxon>
        <taxon>IRL clade</taxon>
        <taxon>Trifolieae</taxon>
        <taxon>Trifolium</taxon>
    </lineage>
</organism>
<gene>
    <name evidence="2" type="ORF">L195_g027558</name>
</gene>
<dbReference type="Gene3D" id="3.80.10.10">
    <property type="entry name" value="Ribonuclease Inhibitor"/>
    <property type="match status" value="1"/>
</dbReference>
<dbReference type="Proteomes" id="UP000236291">
    <property type="component" value="Unassembled WGS sequence"/>
</dbReference>
<reference evidence="2 3" key="2">
    <citation type="journal article" date="2017" name="Front. Plant Sci.">
        <title>Gene Classification and Mining of Molecular Markers Useful in Red Clover (Trifolium pratense) Breeding.</title>
        <authorList>
            <person name="Istvanek J."/>
            <person name="Dluhosova J."/>
            <person name="Dluhos P."/>
            <person name="Patkova L."/>
            <person name="Nedelnik J."/>
            <person name="Repkova J."/>
        </authorList>
    </citation>
    <scope>NUCLEOTIDE SEQUENCE [LARGE SCALE GENOMIC DNA]</scope>
    <source>
        <strain evidence="3">cv. Tatra</strain>
        <tissue evidence="2">Young leaves</tissue>
    </source>
</reference>
<dbReference type="EMBL" id="ASHM01023635">
    <property type="protein sequence ID" value="PNX71677.1"/>
    <property type="molecule type" value="Genomic_DNA"/>
</dbReference>
<accession>A0A2K3KZH3</accession>
<evidence type="ECO:0000313" key="3">
    <source>
        <dbReference type="Proteomes" id="UP000236291"/>
    </source>
</evidence>
<dbReference type="InterPro" id="IPR055411">
    <property type="entry name" value="LRR_FXL15/At3g58940/PEG3-like"/>
</dbReference>
<sequence>MHKLEILYLANNSNIVGVEPNHHRFPCLESLSLSYVCNISALDLNLLVSACPKIEALELVNPEIAISDSLATIEVSSPTLKIRTLAVAVIAPKHSRYIRDFNHLFEN</sequence>
<comment type="caution">
    <text evidence="2">The sequence shown here is derived from an EMBL/GenBank/DDBJ whole genome shotgun (WGS) entry which is preliminary data.</text>
</comment>
<dbReference type="STRING" id="57577.A0A2K3KZH3"/>